<gene>
    <name evidence="2" type="ORF">V6N11_036556</name>
</gene>
<proteinExistence type="predicted"/>
<evidence type="ECO:0000313" key="3">
    <source>
        <dbReference type="Proteomes" id="UP001396334"/>
    </source>
</evidence>
<comment type="caution">
    <text evidence="2">The sequence shown here is derived from an EMBL/GenBank/DDBJ whole genome shotgun (WGS) entry which is preliminary data.</text>
</comment>
<feature type="region of interest" description="Disordered" evidence="1">
    <location>
        <begin position="1"/>
        <end position="70"/>
    </location>
</feature>
<evidence type="ECO:0000313" key="2">
    <source>
        <dbReference type="EMBL" id="KAK9010039.1"/>
    </source>
</evidence>
<keyword evidence="3" id="KW-1185">Reference proteome</keyword>
<feature type="compositionally biased region" description="Basic and acidic residues" evidence="1">
    <location>
        <begin position="34"/>
        <end position="70"/>
    </location>
</feature>
<accession>A0ABR2RB26</accession>
<organism evidence="2 3">
    <name type="scientific">Hibiscus sabdariffa</name>
    <name type="common">roselle</name>
    <dbReference type="NCBI Taxonomy" id="183260"/>
    <lineage>
        <taxon>Eukaryota</taxon>
        <taxon>Viridiplantae</taxon>
        <taxon>Streptophyta</taxon>
        <taxon>Embryophyta</taxon>
        <taxon>Tracheophyta</taxon>
        <taxon>Spermatophyta</taxon>
        <taxon>Magnoliopsida</taxon>
        <taxon>eudicotyledons</taxon>
        <taxon>Gunneridae</taxon>
        <taxon>Pentapetalae</taxon>
        <taxon>rosids</taxon>
        <taxon>malvids</taxon>
        <taxon>Malvales</taxon>
        <taxon>Malvaceae</taxon>
        <taxon>Malvoideae</taxon>
        <taxon>Hibiscus</taxon>
    </lineage>
</organism>
<protein>
    <submittedName>
        <fullName evidence="2">Uncharacterized protein</fullName>
    </submittedName>
</protein>
<evidence type="ECO:0000256" key="1">
    <source>
        <dbReference type="SAM" id="MobiDB-lite"/>
    </source>
</evidence>
<name>A0ABR2RB26_9ROSI</name>
<dbReference type="EMBL" id="JBBPBN010000024">
    <property type="protein sequence ID" value="KAK9010039.1"/>
    <property type="molecule type" value="Genomic_DNA"/>
</dbReference>
<sequence>MTGNPNVTGDRKIYENPGGRPPEGIRQIGGLSVLERDSSPVDPEDQRLAKKGRNEVGSKENFSDSGDLKDMDTVYEEVTGVIRGEFEGVPNATKTSDLNDPNRVAPAVSYAAVLQDDAPADSPILVPSDVVVAEEGSGRGLDLGDRNEVPGLRVVEQLPRITKNTTYLESNPTRKQRKDMDGKSVGSKVVVVPLQVESRLEVVAPRVLQGPGKHSAVSIVEPGITSRNGTRVRGGFNGSSGSRVGKENVFKGLRNRKNVDSKDHDTIVLSDWVHQGVTHGVVDLMEDDQGDVLMHEQPNDLVVLGSSVDAVLSKGGRC</sequence>
<reference evidence="2 3" key="1">
    <citation type="journal article" date="2024" name="G3 (Bethesda)">
        <title>Genome assembly of Hibiscus sabdariffa L. provides insights into metabolisms of medicinal natural products.</title>
        <authorList>
            <person name="Kim T."/>
        </authorList>
    </citation>
    <scope>NUCLEOTIDE SEQUENCE [LARGE SCALE GENOMIC DNA]</scope>
    <source>
        <strain evidence="2">TK-2024</strain>
        <tissue evidence="2">Old leaves</tissue>
    </source>
</reference>
<dbReference type="Proteomes" id="UP001396334">
    <property type="component" value="Unassembled WGS sequence"/>
</dbReference>